<name>A0A2J7Q0K0_9NEOP</name>
<dbReference type="EMBL" id="NEVH01019965">
    <property type="protein sequence ID" value="PNF22113.1"/>
    <property type="molecule type" value="Genomic_DNA"/>
</dbReference>
<comment type="caution">
    <text evidence="1">The sequence shown here is derived from an EMBL/GenBank/DDBJ whole genome shotgun (WGS) entry which is preliminary data.</text>
</comment>
<organism evidence="1 2">
    <name type="scientific">Cryptotermes secundus</name>
    <dbReference type="NCBI Taxonomy" id="105785"/>
    <lineage>
        <taxon>Eukaryota</taxon>
        <taxon>Metazoa</taxon>
        <taxon>Ecdysozoa</taxon>
        <taxon>Arthropoda</taxon>
        <taxon>Hexapoda</taxon>
        <taxon>Insecta</taxon>
        <taxon>Pterygota</taxon>
        <taxon>Neoptera</taxon>
        <taxon>Polyneoptera</taxon>
        <taxon>Dictyoptera</taxon>
        <taxon>Blattodea</taxon>
        <taxon>Blattoidea</taxon>
        <taxon>Termitoidae</taxon>
        <taxon>Kalotermitidae</taxon>
        <taxon>Cryptotermitinae</taxon>
        <taxon>Cryptotermes</taxon>
    </lineage>
</organism>
<evidence type="ECO:0000313" key="2">
    <source>
        <dbReference type="Proteomes" id="UP000235965"/>
    </source>
</evidence>
<keyword evidence="2" id="KW-1185">Reference proteome</keyword>
<gene>
    <name evidence="1" type="ORF">B7P43_G06801</name>
</gene>
<evidence type="ECO:0000313" key="1">
    <source>
        <dbReference type="EMBL" id="PNF22113.1"/>
    </source>
</evidence>
<dbReference type="AlphaFoldDB" id="A0A2J7Q0K0"/>
<sequence>MDDMRKDLHEDSKFMDWQEIVNNELQRIIESDNSKTYEEIFTDLGGLEMTSSTDCNDKLENLIKRVVNEKLCTLPEGTKAEIFRKWDRIIQTQQTAMK</sequence>
<dbReference type="Proteomes" id="UP000235965">
    <property type="component" value="Unassembled WGS sequence"/>
</dbReference>
<reference evidence="1 2" key="1">
    <citation type="submission" date="2017-12" db="EMBL/GenBank/DDBJ databases">
        <title>Hemimetabolous genomes reveal molecular basis of termite eusociality.</title>
        <authorList>
            <person name="Harrison M.C."/>
            <person name="Jongepier E."/>
            <person name="Robertson H.M."/>
            <person name="Arning N."/>
            <person name="Bitard-Feildel T."/>
            <person name="Chao H."/>
            <person name="Childers C.P."/>
            <person name="Dinh H."/>
            <person name="Doddapaneni H."/>
            <person name="Dugan S."/>
            <person name="Gowin J."/>
            <person name="Greiner C."/>
            <person name="Han Y."/>
            <person name="Hu H."/>
            <person name="Hughes D.S.T."/>
            <person name="Huylmans A.-K."/>
            <person name="Kemena C."/>
            <person name="Kremer L.P.M."/>
            <person name="Lee S.L."/>
            <person name="Lopez-Ezquerra A."/>
            <person name="Mallet L."/>
            <person name="Monroy-Kuhn J.M."/>
            <person name="Moser A."/>
            <person name="Murali S.C."/>
            <person name="Muzny D.M."/>
            <person name="Otani S."/>
            <person name="Piulachs M.-D."/>
            <person name="Poelchau M."/>
            <person name="Qu J."/>
            <person name="Schaub F."/>
            <person name="Wada-Katsumata A."/>
            <person name="Worley K.C."/>
            <person name="Xie Q."/>
            <person name="Ylla G."/>
            <person name="Poulsen M."/>
            <person name="Gibbs R.A."/>
            <person name="Schal C."/>
            <person name="Richards S."/>
            <person name="Belles X."/>
            <person name="Korb J."/>
            <person name="Bornberg-Bauer E."/>
        </authorList>
    </citation>
    <scope>NUCLEOTIDE SEQUENCE [LARGE SCALE GENOMIC DNA]</scope>
    <source>
        <tissue evidence="1">Whole body</tissue>
    </source>
</reference>
<dbReference type="OrthoDB" id="8188642at2759"/>
<proteinExistence type="predicted"/>
<dbReference type="InParanoid" id="A0A2J7Q0K0"/>
<accession>A0A2J7Q0K0</accession>
<protein>
    <submittedName>
        <fullName evidence="1">Uncharacterized protein</fullName>
    </submittedName>
</protein>